<evidence type="ECO:0000313" key="2">
    <source>
        <dbReference type="Proteomes" id="UP001460270"/>
    </source>
</evidence>
<protein>
    <recommendedName>
        <fullName evidence="3">RNA-directed DNA polymerase from mobile element jockey</fullName>
    </recommendedName>
</protein>
<accession>A0AAW0PQD0</accession>
<gene>
    <name evidence="1" type="ORF">WMY93_004174</name>
</gene>
<dbReference type="AlphaFoldDB" id="A0AAW0PQD0"/>
<sequence length="290" mass="32884">MHFSAGRHFSAQHRIPALPVRRRRRRRGVRSGRLVKVKALLAHSPDLMNHPEKFPDYLRPCFLRLASRRNLAPLGASLVPLGGLKVELAVRPRRVRRRGSGGANLGNLQPLSRAAPVMLEDASSLRCGLINARSVANKTFILRDHFSAHSLDLMFVTETWIKAGESSAFLNLFPLLHVHKCTQNYGCRGGGVATILKSNICFKPLADMRFSSFELSYFTLRQMEPVLCAVVYRPPKYNKDFLTEFSDFMAIVLTDFDKDFVNSVPPVRFRRSLKPDTADQFSLSLYHIYE</sequence>
<dbReference type="EMBL" id="JBBPFD010000003">
    <property type="protein sequence ID" value="KAK7933278.1"/>
    <property type="molecule type" value="Genomic_DNA"/>
</dbReference>
<dbReference type="SUPFAM" id="SSF56219">
    <property type="entry name" value="DNase I-like"/>
    <property type="match status" value="1"/>
</dbReference>
<dbReference type="Proteomes" id="UP001460270">
    <property type="component" value="Unassembled WGS sequence"/>
</dbReference>
<keyword evidence="2" id="KW-1185">Reference proteome</keyword>
<comment type="caution">
    <text evidence="1">The sequence shown here is derived from an EMBL/GenBank/DDBJ whole genome shotgun (WGS) entry which is preliminary data.</text>
</comment>
<dbReference type="PANTHER" id="PTHR46670:SF3">
    <property type="entry name" value="ENDONUCLEASE_EXONUCLEASE_PHOSPHATASE DOMAIN-CONTAINING PROTEIN"/>
    <property type="match status" value="1"/>
</dbReference>
<dbReference type="PANTHER" id="PTHR46670">
    <property type="entry name" value="ENDO/EXONUCLEASE/PHOSPHATASE DOMAIN-CONTAINING PROTEIN"/>
    <property type="match status" value="1"/>
</dbReference>
<dbReference type="Gene3D" id="3.60.10.10">
    <property type="entry name" value="Endonuclease/exonuclease/phosphatase"/>
    <property type="match status" value="1"/>
</dbReference>
<evidence type="ECO:0008006" key="3">
    <source>
        <dbReference type="Google" id="ProtNLM"/>
    </source>
</evidence>
<reference evidence="2" key="1">
    <citation type="submission" date="2024-04" db="EMBL/GenBank/DDBJ databases">
        <title>Salinicola lusitanus LLJ914,a marine bacterium isolated from the Okinawa Trough.</title>
        <authorList>
            <person name="Li J."/>
        </authorList>
    </citation>
    <scope>NUCLEOTIDE SEQUENCE [LARGE SCALE GENOMIC DNA]</scope>
</reference>
<organism evidence="1 2">
    <name type="scientific">Mugilogobius chulae</name>
    <name type="common">yellowstripe goby</name>
    <dbReference type="NCBI Taxonomy" id="88201"/>
    <lineage>
        <taxon>Eukaryota</taxon>
        <taxon>Metazoa</taxon>
        <taxon>Chordata</taxon>
        <taxon>Craniata</taxon>
        <taxon>Vertebrata</taxon>
        <taxon>Euteleostomi</taxon>
        <taxon>Actinopterygii</taxon>
        <taxon>Neopterygii</taxon>
        <taxon>Teleostei</taxon>
        <taxon>Neoteleostei</taxon>
        <taxon>Acanthomorphata</taxon>
        <taxon>Gobiaria</taxon>
        <taxon>Gobiiformes</taxon>
        <taxon>Gobioidei</taxon>
        <taxon>Gobiidae</taxon>
        <taxon>Gobionellinae</taxon>
        <taxon>Mugilogobius</taxon>
    </lineage>
</organism>
<dbReference type="InterPro" id="IPR036691">
    <property type="entry name" value="Endo/exonu/phosph_ase_sf"/>
</dbReference>
<proteinExistence type="predicted"/>
<name>A0AAW0PQD0_9GOBI</name>
<evidence type="ECO:0000313" key="1">
    <source>
        <dbReference type="EMBL" id="KAK7933278.1"/>
    </source>
</evidence>